<dbReference type="InterPro" id="IPR045103">
    <property type="entry name" value="RNF5/RNF185-like"/>
</dbReference>
<evidence type="ECO:0000256" key="3">
    <source>
        <dbReference type="ARBA" id="ARBA00004906"/>
    </source>
</evidence>
<evidence type="ECO:0000256" key="1">
    <source>
        <dbReference type="ARBA" id="ARBA00000900"/>
    </source>
</evidence>
<dbReference type="PROSITE" id="PS50089">
    <property type="entry name" value="ZF_RING_2"/>
    <property type="match status" value="1"/>
</dbReference>
<dbReference type="GO" id="GO:0005789">
    <property type="term" value="C:endoplasmic reticulum membrane"/>
    <property type="evidence" value="ECO:0007669"/>
    <property type="project" value="UniProtKB-SubCell"/>
</dbReference>
<comment type="function">
    <text evidence="11">E3 ubiquitin-protein ligase.</text>
</comment>
<accession>A0ABD2R4E8</accession>
<feature type="domain" description="RING-type" evidence="12">
    <location>
        <begin position="33"/>
        <end position="78"/>
    </location>
</feature>
<evidence type="ECO:0000256" key="5">
    <source>
        <dbReference type="ARBA" id="ARBA00022723"/>
    </source>
</evidence>
<dbReference type="PROSITE" id="PS00518">
    <property type="entry name" value="ZF_RING_1"/>
    <property type="match status" value="1"/>
</dbReference>
<comment type="subcellular location">
    <subcellularLocation>
        <location evidence="2">Endomembrane system</location>
    </subcellularLocation>
    <subcellularLocation>
        <location evidence="11">Endoplasmic reticulum membrane</location>
        <topology evidence="11">Single-pass type IV membrane protein</topology>
    </subcellularLocation>
</comment>
<gene>
    <name evidence="13" type="ORF">AABB24_036793</name>
</gene>
<dbReference type="SUPFAM" id="SSF57850">
    <property type="entry name" value="RING/U-box"/>
    <property type="match status" value="1"/>
</dbReference>
<evidence type="ECO:0000256" key="2">
    <source>
        <dbReference type="ARBA" id="ARBA00004308"/>
    </source>
</evidence>
<dbReference type="InterPro" id="IPR017907">
    <property type="entry name" value="Znf_RING_CS"/>
</dbReference>
<protein>
    <recommendedName>
        <fullName evidence="11">E3 ubiquitin-protein ligase RMA</fullName>
        <ecNumber evidence="11">2.3.2.27</ecNumber>
    </recommendedName>
    <alternativeName>
        <fullName evidence="11">Protein RING membrane-anchor</fullName>
    </alternativeName>
    <alternativeName>
        <fullName evidence="11">RING-type E3 ubiquitin transferase RMA</fullName>
    </alternativeName>
</protein>
<dbReference type="EC" id="2.3.2.27" evidence="11"/>
<comment type="domain">
    <text evidence="11">The RING-type zinc finger domain is responsible for E3 ligase activity.</text>
</comment>
<evidence type="ECO:0000313" key="13">
    <source>
        <dbReference type="EMBL" id="KAL3325746.1"/>
    </source>
</evidence>
<dbReference type="InterPro" id="IPR001841">
    <property type="entry name" value="Znf_RING"/>
</dbReference>
<keyword evidence="9" id="KW-0472">Membrane</keyword>
<evidence type="ECO:0000256" key="6">
    <source>
        <dbReference type="ARBA" id="ARBA00022771"/>
    </source>
</evidence>
<evidence type="ECO:0000256" key="10">
    <source>
        <dbReference type="PROSITE-ProRule" id="PRU00175"/>
    </source>
</evidence>
<keyword evidence="6 10" id="KW-0863">Zinc-finger</keyword>
<dbReference type="GO" id="GO:0006511">
    <property type="term" value="P:ubiquitin-dependent protein catabolic process"/>
    <property type="evidence" value="ECO:0007669"/>
    <property type="project" value="UniProtKB-UniRule"/>
</dbReference>
<reference evidence="13 14" key="1">
    <citation type="submission" date="2024-05" db="EMBL/GenBank/DDBJ databases">
        <title>De novo assembly of an allotetraploid wild potato.</title>
        <authorList>
            <person name="Hosaka A.J."/>
        </authorList>
    </citation>
    <scope>NUCLEOTIDE SEQUENCE [LARGE SCALE GENOMIC DNA]</scope>
    <source>
        <tissue evidence="13">Young leaves</tissue>
    </source>
</reference>
<dbReference type="SMART" id="SM00184">
    <property type="entry name" value="RING"/>
    <property type="match status" value="1"/>
</dbReference>
<sequence>MALDLHLQQANRRRYALREVEDEGGYPSRGFECNICLDLANDPVVTFCGHLYCWPCIYKWIHLHSIPSEHHPQCPVCKADVSERTWFHFMAVTKLQKHLKMKFKLMVWSYQKDLGFTLLIHIHLNNSIVEVIHISQIQPGLVARQQICYIP</sequence>
<evidence type="ECO:0000256" key="11">
    <source>
        <dbReference type="RuleBase" id="RU369090"/>
    </source>
</evidence>
<comment type="catalytic activity">
    <reaction evidence="1 11">
        <text>S-ubiquitinyl-[E2 ubiquitin-conjugating enzyme]-L-cysteine + [acceptor protein]-L-lysine = [E2 ubiquitin-conjugating enzyme]-L-cysteine + N(6)-ubiquitinyl-[acceptor protein]-L-lysine.</text>
        <dbReference type="EC" id="2.3.2.27"/>
    </reaction>
</comment>
<dbReference type="Pfam" id="PF13445">
    <property type="entry name" value="zf-RING_UBOX"/>
    <property type="match status" value="1"/>
</dbReference>
<evidence type="ECO:0000256" key="9">
    <source>
        <dbReference type="ARBA" id="ARBA00023136"/>
    </source>
</evidence>
<dbReference type="Proteomes" id="UP001627284">
    <property type="component" value="Unassembled WGS sequence"/>
</dbReference>
<comment type="caution">
    <text evidence="13">The sequence shown here is derived from an EMBL/GenBank/DDBJ whole genome shotgun (WGS) entry which is preliminary data.</text>
</comment>
<dbReference type="Gene3D" id="3.30.40.10">
    <property type="entry name" value="Zinc/RING finger domain, C3HC4 (zinc finger)"/>
    <property type="match status" value="1"/>
</dbReference>
<dbReference type="PANTHER" id="PTHR12313">
    <property type="entry name" value="E3 UBIQUITIN-PROTEIN LIGASE RNF5-RELATED"/>
    <property type="match status" value="1"/>
</dbReference>
<evidence type="ECO:0000259" key="12">
    <source>
        <dbReference type="PROSITE" id="PS50089"/>
    </source>
</evidence>
<evidence type="ECO:0000256" key="7">
    <source>
        <dbReference type="ARBA" id="ARBA00022786"/>
    </source>
</evidence>
<dbReference type="EMBL" id="JBJKTR010000022">
    <property type="protein sequence ID" value="KAL3325746.1"/>
    <property type="molecule type" value="Genomic_DNA"/>
</dbReference>
<dbReference type="InterPro" id="IPR013083">
    <property type="entry name" value="Znf_RING/FYVE/PHD"/>
</dbReference>
<proteinExistence type="predicted"/>
<evidence type="ECO:0000313" key="14">
    <source>
        <dbReference type="Proteomes" id="UP001627284"/>
    </source>
</evidence>
<keyword evidence="7 11" id="KW-0833">Ubl conjugation pathway</keyword>
<dbReference type="AlphaFoldDB" id="A0ABD2R4E8"/>
<keyword evidence="14" id="KW-1185">Reference proteome</keyword>
<dbReference type="InterPro" id="IPR027370">
    <property type="entry name" value="Znf-RING_euk"/>
</dbReference>
<evidence type="ECO:0000256" key="8">
    <source>
        <dbReference type="ARBA" id="ARBA00022833"/>
    </source>
</evidence>
<dbReference type="GO" id="GO:0008270">
    <property type="term" value="F:zinc ion binding"/>
    <property type="evidence" value="ECO:0007669"/>
    <property type="project" value="UniProtKB-KW"/>
</dbReference>
<name>A0ABD2R4E8_9SOLN</name>
<evidence type="ECO:0000256" key="4">
    <source>
        <dbReference type="ARBA" id="ARBA00022679"/>
    </source>
</evidence>
<keyword evidence="8 11" id="KW-0862">Zinc</keyword>
<comment type="pathway">
    <text evidence="3 11">Protein modification; protein ubiquitination.</text>
</comment>
<keyword evidence="4 11" id="KW-0808">Transferase</keyword>
<keyword evidence="5 11" id="KW-0479">Metal-binding</keyword>
<keyword evidence="11" id="KW-0256">Endoplasmic reticulum</keyword>
<dbReference type="GO" id="GO:0061630">
    <property type="term" value="F:ubiquitin protein ligase activity"/>
    <property type="evidence" value="ECO:0007669"/>
    <property type="project" value="UniProtKB-UniRule"/>
</dbReference>
<organism evidence="13 14">
    <name type="scientific">Solanum stoloniferum</name>
    <dbReference type="NCBI Taxonomy" id="62892"/>
    <lineage>
        <taxon>Eukaryota</taxon>
        <taxon>Viridiplantae</taxon>
        <taxon>Streptophyta</taxon>
        <taxon>Embryophyta</taxon>
        <taxon>Tracheophyta</taxon>
        <taxon>Spermatophyta</taxon>
        <taxon>Magnoliopsida</taxon>
        <taxon>eudicotyledons</taxon>
        <taxon>Gunneridae</taxon>
        <taxon>Pentapetalae</taxon>
        <taxon>asterids</taxon>
        <taxon>lamiids</taxon>
        <taxon>Solanales</taxon>
        <taxon>Solanaceae</taxon>
        <taxon>Solanoideae</taxon>
        <taxon>Solaneae</taxon>
        <taxon>Solanum</taxon>
    </lineage>
</organism>